<proteinExistence type="inferred from homology"/>
<dbReference type="GO" id="GO:0005886">
    <property type="term" value="C:plasma membrane"/>
    <property type="evidence" value="ECO:0007669"/>
    <property type="project" value="UniProtKB-SubCell"/>
</dbReference>
<keyword evidence="5 9" id="KW-0812">Transmembrane</keyword>
<evidence type="ECO:0000256" key="7">
    <source>
        <dbReference type="ARBA" id="ARBA00023136"/>
    </source>
</evidence>
<evidence type="ECO:0000313" key="11">
    <source>
        <dbReference type="EMBL" id="GGX20576.1"/>
    </source>
</evidence>
<feature type="transmembrane region" description="Helical" evidence="9">
    <location>
        <begin position="88"/>
        <end position="112"/>
    </location>
</feature>
<keyword evidence="6 9" id="KW-1133">Transmembrane helix</keyword>
<keyword evidence="7 9" id="KW-0472">Membrane</keyword>
<keyword evidence="2" id="KW-0813">Transport</keyword>
<dbReference type="EMBL" id="BMWS01000014">
    <property type="protein sequence ID" value="GGX20576.1"/>
    <property type="molecule type" value="Genomic_DNA"/>
</dbReference>
<feature type="transmembrane region" description="Helical" evidence="9">
    <location>
        <begin position="46"/>
        <end position="67"/>
    </location>
</feature>
<name>A0A918JVD1_9FLAO</name>
<gene>
    <name evidence="11" type="ORF">GCM10007384_22410</name>
</gene>
<dbReference type="Proteomes" id="UP000601108">
    <property type="component" value="Unassembled WGS sequence"/>
</dbReference>
<evidence type="ECO:0000256" key="4">
    <source>
        <dbReference type="ARBA" id="ARBA00022519"/>
    </source>
</evidence>
<evidence type="ECO:0000256" key="2">
    <source>
        <dbReference type="ARBA" id="ARBA00022448"/>
    </source>
</evidence>
<keyword evidence="12" id="KW-1185">Reference proteome</keyword>
<dbReference type="AlphaFoldDB" id="A0A918JVD1"/>
<dbReference type="InterPro" id="IPR055348">
    <property type="entry name" value="DctQ"/>
</dbReference>
<keyword evidence="4" id="KW-0997">Cell inner membrane</keyword>
<feature type="domain" description="Tripartite ATP-independent periplasmic transporters DctQ component" evidence="10">
    <location>
        <begin position="26"/>
        <end position="159"/>
    </location>
</feature>
<dbReference type="InterPro" id="IPR007387">
    <property type="entry name" value="TRAP_DctQ"/>
</dbReference>
<evidence type="ECO:0000313" key="12">
    <source>
        <dbReference type="Proteomes" id="UP000601108"/>
    </source>
</evidence>
<sequence length="167" mass="18868">MYKVINFLDWIGEKTGSLVSWISVGLAIVIGLDVIIRYIFQFTNVWMVEIEVYLFGMLFLLASGYTFKYEKHVRVDVFYSKLSKKGKAWVDVLGGVCLLIPWCYVVIVSSWYYGLSSFLIGETSAQPGGLPALYVLKFCITLGFVFLLLQGVSHILKSIQIIVNKDA</sequence>
<evidence type="ECO:0000256" key="8">
    <source>
        <dbReference type="ARBA" id="ARBA00038436"/>
    </source>
</evidence>
<reference evidence="11 12" key="1">
    <citation type="journal article" date="2014" name="Int. J. Syst. Evol. Microbiol.">
        <title>Complete genome sequence of Corynebacterium casei LMG S-19264T (=DSM 44701T), isolated from a smear-ripened cheese.</title>
        <authorList>
            <consortium name="US DOE Joint Genome Institute (JGI-PGF)"/>
            <person name="Walter F."/>
            <person name="Albersmeier A."/>
            <person name="Kalinowski J."/>
            <person name="Ruckert C."/>
        </authorList>
    </citation>
    <scope>NUCLEOTIDE SEQUENCE [LARGE SCALE GENOMIC DNA]</scope>
    <source>
        <strain evidence="11 12">KCTC 12285</strain>
    </source>
</reference>
<protein>
    <submittedName>
        <fullName evidence="11">C4-dicarboxylate ABC transporter substrate-binding protein</fullName>
    </submittedName>
</protein>
<feature type="transmembrane region" description="Helical" evidence="9">
    <location>
        <begin position="132"/>
        <end position="149"/>
    </location>
</feature>
<evidence type="ECO:0000256" key="1">
    <source>
        <dbReference type="ARBA" id="ARBA00004429"/>
    </source>
</evidence>
<dbReference type="PANTHER" id="PTHR35011:SF4">
    <property type="entry name" value="SLL1102 PROTEIN"/>
    <property type="match status" value="1"/>
</dbReference>
<evidence type="ECO:0000256" key="3">
    <source>
        <dbReference type="ARBA" id="ARBA00022475"/>
    </source>
</evidence>
<dbReference type="Pfam" id="PF04290">
    <property type="entry name" value="DctQ"/>
    <property type="match status" value="1"/>
</dbReference>
<keyword evidence="3" id="KW-1003">Cell membrane</keyword>
<comment type="similarity">
    <text evidence="8">Belongs to the TRAP transporter small permease family.</text>
</comment>
<accession>A0A918JVD1</accession>
<dbReference type="PANTHER" id="PTHR35011">
    <property type="entry name" value="2,3-DIKETO-L-GULONATE TRAP TRANSPORTER SMALL PERMEASE PROTEIN YIAM"/>
    <property type="match status" value="1"/>
</dbReference>
<evidence type="ECO:0000259" key="10">
    <source>
        <dbReference type="Pfam" id="PF04290"/>
    </source>
</evidence>
<evidence type="ECO:0000256" key="6">
    <source>
        <dbReference type="ARBA" id="ARBA00022989"/>
    </source>
</evidence>
<organism evidence="11 12">
    <name type="scientific">Aquimarina muelleri</name>
    <dbReference type="NCBI Taxonomy" id="279356"/>
    <lineage>
        <taxon>Bacteria</taxon>
        <taxon>Pseudomonadati</taxon>
        <taxon>Bacteroidota</taxon>
        <taxon>Flavobacteriia</taxon>
        <taxon>Flavobacteriales</taxon>
        <taxon>Flavobacteriaceae</taxon>
        <taxon>Aquimarina</taxon>
    </lineage>
</organism>
<feature type="transmembrane region" description="Helical" evidence="9">
    <location>
        <begin position="21"/>
        <end position="40"/>
    </location>
</feature>
<dbReference type="RefSeq" id="WP_027412107.1">
    <property type="nucleotide sequence ID" value="NZ_BMWS01000014.1"/>
</dbReference>
<evidence type="ECO:0000256" key="9">
    <source>
        <dbReference type="SAM" id="Phobius"/>
    </source>
</evidence>
<comment type="caution">
    <text evidence="11">The sequence shown here is derived from an EMBL/GenBank/DDBJ whole genome shotgun (WGS) entry which is preliminary data.</text>
</comment>
<evidence type="ECO:0000256" key="5">
    <source>
        <dbReference type="ARBA" id="ARBA00022692"/>
    </source>
</evidence>
<comment type="subcellular location">
    <subcellularLocation>
        <location evidence="1">Cell inner membrane</location>
        <topology evidence="1">Multi-pass membrane protein</topology>
    </subcellularLocation>
</comment>